<gene>
    <name evidence="2" type="ORF">B0T26DRAFT_671026</name>
</gene>
<feature type="compositionally biased region" description="Acidic residues" evidence="1">
    <location>
        <begin position="143"/>
        <end position="157"/>
    </location>
</feature>
<evidence type="ECO:0000313" key="3">
    <source>
        <dbReference type="Proteomes" id="UP001172101"/>
    </source>
</evidence>
<keyword evidence="3" id="KW-1185">Reference proteome</keyword>
<feature type="region of interest" description="Disordered" evidence="1">
    <location>
        <begin position="140"/>
        <end position="186"/>
    </location>
</feature>
<dbReference type="GeneID" id="85322536"/>
<organism evidence="2 3">
    <name type="scientific">Lasiosphaeria miniovina</name>
    <dbReference type="NCBI Taxonomy" id="1954250"/>
    <lineage>
        <taxon>Eukaryota</taxon>
        <taxon>Fungi</taxon>
        <taxon>Dikarya</taxon>
        <taxon>Ascomycota</taxon>
        <taxon>Pezizomycotina</taxon>
        <taxon>Sordariomycetes</taxon>
        <taxon>Sordariomycetidae</taxon>
        <taxon>Sordariales</taxon>
        <taxon>Lasiosphaeriaceae</taxon>
        <taxon>Lasiosphaeria</taxon>
    </lineage>
</organism>
<dbReference type="EMBL" id="JAUIRO010000001">
    <property type="protein sequence ID" value="KAK0734785.1"/>
    <property type="molecule type" value="Genomic_DNA"/>
</dbReference>
<sequence length="201" mass="22142">MRGDRHFSWFPDSRASNSFSLAAGHAADQSPRQTIPPLPRSKSSKLRVDDPADKSLYCWQHKKQASLSARINTLVNRLGLITTQTNSPKPPRRQQHPPDYMSLILASESLQTASLLLAELAELVSQQNEAGRANDVLASYATADDDDDDDYDGDDGDYTPRSRSRGAGRAAEGRTKKSTGSKEKKILLKIGRATNVHRVLN</sequence>
<evidence type="ECO:0000256" key="1">
    <source>
        <dbReference type="SAM" id="MobiDB-lite"/>
    </source>
</evidence>
<dbReference type="AlphaFoldDB" id="A0AA40BIE7"/>
<name>A0AA40BIE7_9PEZI</name>
<evidence type="ECO:0000313" key="2">
    <source>
        <dbReference type="EMBL" id="KAK0734785.1"/>
    </source>
</evidence>
<protein>
    <submittedName>
        <fullName evidence="2">Uncharacterized protein</fullName>
    </submittedName>
</protein>
<comment type="caution">
    <text evidence="2">The sequence shown here is derived from an EMBL/GenBank/DDBJ whole genome shotgun (WGS) entry which is preliminary data.</text>
</comment>
<reference evidence="2" key="1">
    <citation type="submission" date="2023-06" db="EMBL/GenBank/DDBJ databases">
        <title>Genome-scale phylogeny and comparative genomics of the fungal order Sordariales.</title>
        <authorList>
            <consortium name="Lawrence Berkeley National Laboratory"/>
            <person name="Hensen N."/>
            <person name="Bonometti L."/>
            <person name="Westerberg I."/>
            <person name="Brannstrom I.O."/>
            <person name="Guillou S."/>
            <person name="Cros-Aarteil S."/>
            <person name="Calhoun S."/>
            <person name="Haridas S."/>
            <person name="Kuo A."/>
            <person name="Mondo S."/>
            <person name="Pangilinan J."/>
            <person name="Riley R."/>
            <person name="LaButti K."/>
            <person name="Andreopoulos B."/>
            <person name="Lipzen A."/>
            <person name="Chen C."/>
            <person name="Yanf M."/>
            <person name="Daum C."/>
            <person name="Ng V."/>
            <person name="Clum A."/>
            <person name="Steindorff A."/>
            <person name="Ohm R."/>
            <person name="Martin F."/>
            <person name="Silar P."/>
            <person name="Natvig D."/>
            <person name="Lalanne C."/>
            <person name="Gautier V."/>
            <person name="Ament-velasquez S.L."/>
            <person name="Kruys A."/>
            <person name="Hutchinson M.I."/>
            <person name="Powell A.J."/>
            <person name="Barry K."/>
            <person name="Miller A.N."/>
            <person name="Grigoriev I.V."/>
            <person name="Debuchy R."/>
            <person name="Gladieux P."/>
            <person name="Thoren M.H."/>
            <person name="Johannesson H."/>
        </authorList>
    </citation>
    <scope>NUCLEOTIDE SEQUENCE</scope>
    <source>
        <strain evidence="2">SMH2392-1A</strain>
    </source>
</reference>
<dbReference type="RefSeq" id="XP_060303662.1">
    <property type="nucleotide sequence ID" value="XM_060439266.1"/>
</dbReference>
<accession>A0AA40BIE7</accession>
<feature type="region of interest" description="Disordered" evidence="1">
    <location>
        <begin position="20"/>
        <end position="48"/>
    </location>
</feature>
<proteinExistence type="predicted"/>
<dbReference type="Proteomes" id="UP001172101">
    <property type="component" value="Unassembled WGS sequence"/>
</dbReference>
<feature type="compositionally biased region" description="Basic and acidic residues" evidence="1">
    <location>
        <begin position="171"/>
        <end position="186"/>
    </location>
</feature>